<sequence>MSRTNNKNPIDQNWQNNDYEIKEQDRFLPIANGMYKLYPRFYHYYMFCFILFYFTNLSCSPLHVRRSIVLVGRVMKKALPEHAKLSKESKECIQECVSEFISFITSQAADRCLVEKRKTLNGEDILWTMYTLGFENYSETLKIYLAKYRQYEQEQLSFKPPRKKIRKRKTKSSLSQTQSKEQVDQDQDFQQIEQQYDDGEEEEEELENEEGNMSNIELNLILQNLPEYSDDYFDDEDEEEDRQQQREENSDNEPQQHHGDDSQPINLQPQLPSSAVPSLPTQQQQQQFSDINPTTESNQQESFFTTQYYPNQTQYVNAAPLPTNPQPRQYQNQNQPNNYQNDQRQNDKQRIIPDLLNITNSYSEDEFI</sequence>
<proteinExistence type="predicted"/>
<name>A0ACB7FPD6_9ASCO</name>
<organism evidence="1 2">
    <name type="scientific">Candida africana</name>
    <dbReference type="NCBI Taxonomy" id="241526"/>
    <lineage>
        <taxon>Eukaryota</taxon>
        <taxon>Fungi</taxon>
        <taxon>Dikarya</taxon>
        <taxon>Ascomycota</taxon>
        <taxon>Saccharomycotina</taxon>
        <taxon>Pichiomycetes</taxon>
        <taxon>Debaryomycetaceae</taxon>
        <taxon>Candida/Lodderomyces clade</taxon>
        <taxon>Candida</taxon>
    </lineage>
</organism>
<evidence type="ECO:0000313" key="1">
    <source>
        <dbReference type="EMBL" id="KAG8202964.1"/>
    </source>
</evidence>
<dbReference type="Proteomes" id="UP000742417">
    <property type="component" value="Unassembled WGS sequence"/>
</dbReference>
<gene>
    <name evidence="1" type="primary">HAP3</name>
    <name evidence="1" type="ORF">GWM34_01907</name>
</gene>
<evidence type="ECO:0000313" key="2">
    <source>
        <dbReference type="Proteomes" id="UP000742417"/>
    </source>
</evidence>
<reference evidence="1" key="1">
    <citation type="submission" date="2020-12" db="EMBL/GenBank/DDBJ databases">
        <title>Draft Genome of Candida africana.</title>
        <authorList>
            <person name="Ayanbimpe G.M."/>
            <person name="Enweani I.B."/>
            <person name="Aguiyi J.C."/>
            <person name="Nnadi U.P."/>
            <person name="Izam Y."/>
            <person name="Ubani A."/>
            <person name="Ngene A.C."/>
        </authorList>
    </citation>
    <scope>NUCLEOTIDE SEQUENCE</scope>
    <source>
        <strain evidence="1">CEC4854</strain>
    </source>
</reference>
<comment type="caution">
    <text evidence="1">The sequence shown here is derived from an EMBL/GenBank/DDBJ whole genome shotgun (WGS) entry which is preliminary data.</text>
</comment>
<accession>A0ACB7FPD6</accession>
<dbReference type="EMBL" id="JAENJO010000004">
    <property type="protein sequence ID" value="KAG8202964.1"/>
    <property type="molecule type" value="Genomic_DNA"/>
</dbReference>
<feature type="non-terminal residue" evidence="1">
    <location>
        <position position="1"/>
    </location>
</feature>
<protein>
    <submittedName>
        <fullName evidence="1">HAP3</fullName>
    </submittedName>
</protein>
<keyword evidence="2" id="KW-1185">Reference proteome</keyword>